<comment type="caution">
    <text evidence="2">The sequence shown here is derived from an EMBL/GenBank/DDBJ whole genome shotgun (WGS) entry which is preliminary data.</text>
</comment>
<evidence type="ECO:0000313" key="3">
    <source>
        <dbReference type="Proteomes" id="UP000299102"/>
    </source>
</evidence>
<organism evidence="2 3">
    <name type="scientific">Eumeta variegata</name>
    <name type="common">Bagworm moth</name>
    <name type="synonym">Eumeta japonica</name>
    <dbReference type="NCBI Taxonomy" id="151549"/>
    <lineage>
        <taxon>Eukaryota</taxon>
        <taxon>Metazoa</taxon>
        <taxon>Ecdysozoa</taxon>
        <taxon>Arthropoda</taxon>
        <taxon>Hexapoda</taxon>
        <taxon>Insecta</taxon>
        <taxon>Pterygota</taxon>
        <taxon>Neoptera</taxon>
        <taxon>Endopterygota</taxon>
        <taxon>Lepidoptera</taxon>
        <taxon>Glossata</taxon>
        <taxon>Ditrysia</taxon>
        <taxon>Tineoidea</taxon>
        <taxon>Psychidae</taxon>
        <taxon>Oiketicinae</taxon>
        <taxon>Eumeta</taxon>
    </lineage>
</organism>
<protein>
    <submittedName>
        <fullName evidence="2">Uncharacterized protein</fullName>
    </submittedName>
</protein>
<accession>A0A4C1VWZ0</accession>
<dbReference type="OrthoDB" id="10639086at2759"/>
<dbReference type="Proteomes" id="UP000299102">
    <property type="component" value="Unassembled WGS sequence"/>
</dbReference>
<reference evidence="2 3" key="1">
    <citation type="journal article" date="2019" name="Commun. Biol.">
        <title>The bagworm genome reveals a unique fibroin gene that provides high tensile strength.</title>
        <authorList>
            <person name="Kono N."/>
            <person name="Nakamura H."/>
            <person name="Ohtoshi R."/>
            <person name="Tomita M."/>
            <person name="Numata K."/>
            <person name="Arakawa K."/>
        </authorList>
    </citation>
    <scope>NUCLEOTIDE SEQUENCE [LARGE SCALE GENOMIC DNA]</scope>
</reference>
<evidence type="ECO:0000313" key="2">
    <source>
        <dbReference type="EMBL" id="GBP42739.1"/>
    </source>
</evidence>
<evidence type="ECO:0000256" key="1">
    <source>
        <dbReference type="SAM" id="MobiDB-lite"/>
    </source>
</evidence>
<dbReference type="EMBL" id="BGZK01000423">
    <property type="protein sequence ID" value="GBP42739.1"/>
    <property type="molecule type" value="Genomic_DNA"/>
</dbReference>
<keyword evidence="3" id="KW-1185">Reference proteome</keyword>
<dbReference type="AlphaFoldDB" id="A0A4C1VWZ0"/>
<proteinExistence type="predicted"/>
<feature type="compositionally biased region" description="Basic and acidic residues" evidence="1">
    <location>
        <begin position="102"/>
        <end position="116"/>
    </location>
</feature>
<name>A0A4C1VWZ0_EUMVA</name>
<gene>
    <name evidence="2" type="ORF">EVAR_23377_1</name>
</gene>
<feature type="region of interest" description="Disordered" evidence="1">
    <location>
        <begin position="94"/>
        <end position="131"/>
    </location>
</feature>
<feature type="region of interest" description="Disordered" evidence="1">
    <location>
        <begin position="27"/>
        <end position="68"/>
    </location>
</feature>
<sequence length="131" mass="14469">MKLQREENVTFECGIFNKIISNLKEISRTQHTSAKPPQVGGAGHVAHQTPQLDASSARACNDAPSAHTPYYETTATVPTALAFDSQQRFGILTSNRFSSFSTDEKHEDGLERKENYAPETFTSPNPKKGKK</sequence>